<dbReference type="OrthoDB" id="7301318at2"/>
<dbReference type="EMBL" id="BMKN01000002">
    <property type="protein sequence ID" value="GGE52675.1"/>
    <property type="molecule type" value="Genomic_DNA"/>
</dbReference>
<reference evidence="2" key="1">
    <citation type="journal article" date="2014" name="Int. J. Syst. Evol. Microbiol.">
        <title>Complete genome sequence of Corynebacterium casei LMG S-19264T (=DSM 44701T), isolated from a smear-ripened cheese.</title>
        <authorList>
            <consortium name="US DOE Joint Genome Institute (JGI-PGF)"/>
            <person name="Walter F."/>
            <person name="Albersmeier A."/>
            <person name="Kalinowski J."/>
            <person name="Ruckert C."/>
        </authorList>
    </citation>
    <scope>NUCLEOTIDE SEQUENCE</scope>
    <source>
        <strain evidence="2">CGMCC 1.16012</strain>
    </source>
</reference>
<dbReference type="GO" id="GO:0016747">
    <property type="term" value="F:acyltransferase activity, transferring groups other than amino-acyl groups"/>
    <property type="evidence" value="ECO:0007669"/>
    <property type="project" value="InterPro"/>
</dbReference>
<proteinExistence type="predicted"/>
<evidence type="ECO:0000259" key="1">
    <source>
        <dbReference type="PROSITE" id="PS51186"/>
    </source>
</evidence>
<dbReference type="Proteomes" id="UP000606730">
    <property type="component" value="Unassembled WGS sequence"/>
</dbReference>
<evidence type="ECO:0000313" key="2">
    <source>
        <dbReference type="EMBL" id="GGE52675.1"/>
    </source>
</evidence>
<dbReference type="Gene3D" id="3.40.630.30">
    <property type="match status" value="1"/>
</dbReference>
<dbReference type="InterPro" id="IPR000182">
    <property type="entry name" value="GNAT_dom"/>
</dbReference>
<dbReference type="Pfam" id="PF00583">
    <property type="entry name" value="Acetyltransf_1"/>
    <property type="match status" value="1"/>
</dbReference>
<comment type="caution">
    <text evidence="2">The sequence shown here is derived from an EMBL/GenBank/DDBJ whole genome shotgun (WGS) entry which is preliminary data.</text>
</comment>
<dbReference type="SUPFAM" id="SSF55729">
    <property type="entry name" value="Acyl-CoA N-acyltransferases (Nat)"/>
    <property type="match status" value="1"/>
</dbReference>
<name>A0A917AHP3_9RHOB</name>
<accession>A0A917AHP3</accession>
<dbReference type="CDD" id="cd04301">
    <property type="entry name" value="NAT_SF"/>
    <property type="match status" value="1"/>
</dbReference>
<keyword evidence="3" id="KW-1185">Reference proteome</keyword>
<dbReference type="PROSITE" id="PS51186">
    <property type="entry name" value="GNAT"/>
    <property type="match status" value="1"/>
</dbReference>
<gene>
    <name evidence="2" type="primary">yobR</name>
    <name evidence="2" type="ORF">GCM10011517_20550</name>
</gene>
<dbReference type="RefSeq" id="WP_095593996.1">
    <property type="nucleotide sequence ID" value="NZ_BMKN01000002.1"/>
</dbReference>
<sequence length="243" mass="26072">MTDPKLFAAGEATWPAAHTIHQGPWTLRDGQGGGKRVSAATAEGDVTTAQIAEAEDAMCALGQAPLFQIRPNDTALDAQLEALGYDVVDPVCLMTIPVATLAQIAPPPVSAFAMSEPLAIMREVWSDCGIGPERLAVMKRVDLPKRYVLGRSNDRAAGASFAAIHEKTVFCHALEVLPTKRRQGTARNMLRAAARWAQENGAQTFAIYVVEGNAPGRALFSSLGFTDVGHYHYRIKSSEGDRA</sequence>
<feature type="domain" description="N-acetyltransferase" evidence="1">
    <location>
        <begin position="104"/>
        <end position="243"/>
    </location>
</feature>
<dbReference type="InterPro" id="IPR016181">
    <property type="entry name" value="Acyl_CoA_acyltransferase"/>
</dbReference>
<protein>
    <submittedName>
        <fullName evidence="2">N-acetyltransferase</fullName>
    </submittedName>
</protein>
<organism evidence="2 3">
    <name type="scientific">Actibacterium pelagium</name>
    <dbReference type="NCBI Taxonomy" id="2029103"/>
    <lineage>
        <taxon>Bacteria</taxon>
        <taxon>Pseudomonadati</taxon>
        <taxon>Pseudomonadota</taxon>
        <taxon>Alphaproteobacteria</taxon>
        <taxon>Rhodobacterales</taxon>
        <taxon>Roseobacteraceae</taxon>
        <taxon>Actibacterium</taxon>
    </lineage>
</organism>
<dbReference type="AlphaFoldDB" id="A0A917AHP3"/>
<reference evidence="2" key="2">
    <citation type="submission" date="2020-09" db="EMBL/GenBank/DDBJ databases">
        <authorList>
            <person name="Sun Q."/>
            <person name="Zhou Y."/>
        </authorList>
    </citation>
    <scope>NUCLEOTIDE SEQUENCE</scope>
    <source>
        <strain evidence="2">CGMCC 1.16012</strain>
    </source>
</reference>
<evidence type="ECO:0000313" key="3">
    <source>
        <dbReference type="Proteomes" id="UP000606730"/>
    </source>
</evidence>